<dbReference type="SUPFAM" id="SSF51306">
    <property type="entry name" value="LexA/Signal peptidase"/>
    <property type="match status" value="1"/>
</dbReference>
<keyword evidence="8" id="KW-0175">Coiled coil</keyword>
<keyword evidence="5" id="KW-0234">DNA repair</keyword>
<dbReference type="Gene3D" id="1.10.260.40">
    <property type="entry name" value="lambda repressor-like DNA-binding domains"/>
    <property type="match status" value="1"/>
</dbReference>
<dbReference type="Proteomes" id="UP000824063">
    <property type="component" value="Unassembled WGS sequence"/>
</dbReference>
<name>A0A9D2F6J3_9ENTE</name>
<dbReference type="InterPro" id="IPR036286">
    <property type="entry name" value="LexA/Signal_pep-like_sf"/>
</dbReference>
<dbReference type="InterPro" id="IPR015927">
    <property type="entry name" value="Peptidase_S24_S26A/B/C"/>
</dbReference>
<sequence>MKKTETAKIQREILAKNLNELLEKKRQSQADVIKALNIPEATVRSWFSGTKYPRIDKIQMLADYFNVPRSRITEEQADNLERVTKLTRIPILGEIACGDPILAEENIEGYKEEISDILPTGKLFYLKSKGDSMEGTIPNGSYVLIRKQPQVEDGEIAAVLVNGDTEATLKRVKHQGNVVMLLPDNPSYDPYIITEENPARVIGKALKVSFDL</sequence>
<evidence type="ECO:0000256" key="2">
    <source>
        <dbReference type="ARBA" id="ARBA00022763"/>
    </source>
</evidence>
<gene>
    <name evidence="10" type="ORF">IAA20_04025</name>
</gene>
<proteinExistence type="inferred from homology"/>
<dbReference type="GO" id="GO:0009432">
    <property type="term" value="P:SOS response"/>
    <property type="evidence" value="ECO:0007669"/>
    <property type="project" value="UniProtKB-KW"/>
</dbReference>
<dbReference type="AlphaFoldDB" id="A0A9D2F6J3"/>
<dbReference type="GO" id="GO:0016787">
    <property type="term" value="F:hydrolase activity"/>
    <property type="evidence" value="ECO:0007669"/>
    <property type="project" value="UniProtKB-KW"/>
</dbReference>
<dbReference type="PROSITE" id="PS50943">
    <property type="entry name" value="HTH_CROC1"/>
    <property type="match status" value="1"/>
</dbReference>
<dbReference type="GO" id="GO:0006281">
    <property type="term" value="P:DNA repair"/>
    <property type="evidence" value="ECO:0007669"/>
    <property type="project" value="UniProtKB-KW"/>
</dbReference>
<evidence type="ECO:0000256" key="5">
    <source>
        <dbReference type="ARBA" id="ARBA00023204"/>
    </source>
</evidence>
<evidence type="ECO:0000313" key="11">
    <source>
        <dbReference type="Proteomes" id="UP000824063"/>
    </source>
</evidence>
<feature type="coiled-coil region" evidence="8">
    <location>
        <begin position="4"/>
        <end position="31"/>
    </location>
</feature>
<reference evidence="10" key="1">
    <citation type="journal article" date="2021" name="PeerJ">
        <title>Extensive microbial diversity within the chicken gut microbiome revealed by metagenomics and culture.</title>
        <authorList>
            <person name="Gilroy R."/>
            <person name="Ravi A."/>
            <person name="Getino M."/>
            <person name="Pursley I."/>
            <person name="Horton D.L."/>
            <person name="Alikhan N.F."/>
            <person name="Baker D."/>
            <person name="Gharbi K."/>
            <person name="Hall N."/>
            <person name="Watson M."/>
            <person name="Adriaenssens E.M."/>
            <person name="Foster-Nyarko E."/>
            <person name="Jarju S."/>
            <person name="Secka A."/>
            <person name="Antonio M."/>
            <person name="Oren A."/>
            <person name="Chaudhuri R.R."/>
            <person name="La Ragione R."/>
            <person name="Hildebrand F."/>
            <person name="Pallen M.J."/>
        </authorList>
    </citation>
    <scope>NUCLEOTIDE SEQUENCE</scope>
    <source>
        <strain evidence="10">CHK172-16539</strain>
    </source>
</reference>
<keyword evidence="3 7" id="KW-0378">Hydrolase</keyword>
<evidence type="ECO:0000256" key="7">
    <source>
        <dbReference type="RuleBase" id="RU003991"/>
    </source>
</evidence>
<dbReference type="InterPro" id="IPR006197">
    <property type="entry name" value="Peptidase_S24_LexA"/>
</dbReference>
<keyword evidence="2" id="KW-0227">DNA damage</keyword>
<dbReference type="InterPro" id="IPR050077">
    <property type="entry name" value="LexA_repressor"/>
</dbReference>
<dbReference type="Pfam" id="PF13443">
    <property type="entry name" value="HTH_26"/>
    <property type="match status" value="1"/>
</dbReference>
<dbReference type="GO" id="GO:0006355">
    <property type="term" value="P:regulation of DNA-templated transcription"/>
    <property type="evidence" value="ECO:0007669"/>
    <property type="project" value="InterPro"/>
</dbReference>
<evidence type="ECO:0000259" key="9">
    <source>
        <dbReference type="PROSITE" id="PS50943"/>
    </source>
</evidence>
<dbReference type="InterPro" id="IPR001387">
    <property type="entry name" value="Cro/C1-type_HTH"/>
</dbReference>
<dbReference type="SMART" id="SM00530">
    <property type="entry name" value="HTH_XRE"/>
    <property type="match status" value="1"/>
</dbReference>
<keyword evidence="4 7" id="KW-0068">Autocatalytic cleavage</keyword>
<dbReference type="CDD" id="cd06529">
    <property type="entry name" value="S24_LexA-like"/>
    <property type="match status" value="1"/>
</dbReference>
<dbReference type="Pfam" id="PF00717">
    <property type="entry name" value="Peptidase_S24"/>
    <property type="match status" value="1"/>
</dbReference>
<reference evidence="10" key="2">
    <citation type="submission" date="2021-04" db="EMBL/GenBank/DDBJ databases">
        <authorList>
            <person name="Gilroy R."/>
        </authorList>
    </citation>
    <scope>NUCLEOTIDE SEQUENCE</scope>
    <source>
        <strain evidence="10">CHK172-16539</strain>
    </source>
</reference>
<dbReference type="PRINTS" id="PR00726">
    <property type="entry name" value="LEXASERPTASE"/>
</dbReference>
<evidence type="ECO:0000256" key="6">
    <source>
        <dbReference type="ARBA" id="ARBA00023236"/>
    </source>
</evidence>
<accession>A0A9D2F6J3</accession>
<dbReference type="InterPro" id="IPR010982">
    <property type="entry name" value="Lambda_DNA-bd_dom_sf"/>
</dbReference>
<dbReference type="SUPFAM" id="SSF47413">
    <property type="entry name" value="lambda repressor-like DNA-binding domains"/>
    <property type="match status" value="1"/>
</dbReference>
<feature type="domain" description="HTH cro/C1-type" evidence="9">
    <location>
        <begin position="18"/>
        <end position="72"/>
    </location>
</feature>
<evidence type="ECO:0000313" key="10">
    <source>
        <dbReference type="EMBL" id="HIZ53094.1"/>
    </source>
</evidence>
<dbReference type="CDD" id="cd00093">
    <property type="entry name" value="HTH_XRE"/>
    <property type="match status" value="1"/>
</dbReference>
<comment type="similarity">
    <text evidence="1 7">Belongs to the peptidase S24 family.</text>
</comment>
<dbReference type="GO" id="GO:0003677">
    <property type="term" value="F:DNA binding"/>
    <property type="evidence" value="ECO:0007669"/>
    <property type="project" value="InterPro"/>
</dbReference>
<evidence type="ECO:0000256" key="4">
    <source>
        <dbReference type="ARBA" id="ARBA00022813"/>
    </source>
</evidence>
<protein>
    <submittedName>
        <fullName evidence="10">XRE family transcriptional regulator</fullName>
    </submittedName>
</protein>
<organism evidence="10 11">
    <name type="scientific">Candidatus Enterococcus avicola</name>
    <dbReference type="NCBI Taxonomy" id="2838561"/>
    <lineage>
        <taxon>Bacteria</taxon>
        <taxon>Bacillati</taxon>
        <taxon>Bacillota</taxon>
        <taxon>Bacilli</taxon>
        <taxon>Lactobacillales</taxon>
        <taxon>Enterococcaceae</taxon>
        <taxon>Enterococcus</taxon>
    </lineage>
</organism>
<evidence type="ECO:0000256" key="3">
    <source>
        <dbReference type="ARBA" id="ARBA00022801"/>
    </source>
</evidence>
<dbReference type="Gene3D" id="2.10.109.10">
    <property type="entry name" value="Umud Fragment, subunit A"/>
    <property type="match status" value="1"/>
</dbReference>
<evidence type="ECO:0000256" key="1">
    <source>
        <dbReference type="ARBA" id="ARBA00007484"/>
    </source>
</evidence>
<keyword evidence="6" id="KW-0742">SOS response</keyword>
<comment type="caution">
    <text evidence="10">The sequence shown here is derived from an EMBL/GenBank/DDBJ whole genome shotgun (WGS) entry which is preliminary data.</text>
</comment>
<dbReference type="EMBL" id="DXBN01000095">
    <property type="protein sequence ID" value="HIZ53094.1"/>
    <property type="molecule type" value="Genomic_DNA"/>
</dbReference>
<dbReference type="InterPro" id="IPR039418">
    <property type="entry name" value="LexA-like"/>
</dbReference>
<evidence type="ECO:0000256" key="8">
    <source>
        <dbReference type="SAM" id="Coils"/>
    </source>
</evidence>
<dbReference type="PANTHER" id="PTHR33516">
    <property type="entry name" value="LEXA REPRESSOR"/>
    <property type="match status" value="1"/>
</dbReference>
<dbReference type="PANTHER" id="PTHR33516:SF2">
    <property type="entry name" value="LEXA REPRESSOR-RELATED"/>
    <property type="match status" value="1"/>
</dbReference>